<dbReference type="Proteomes" id="UP000271587">
    <property type="component" value="Chromosome"/>
</dbReference>
<keyword evidence="3" id="KW-1185">Reference proteome</keyword>
<evidence type="ECO:0000313" key="2">
    <source>
        <dbReference type="EMBL" id="AZA11778.1"/>
    </source>
</evidence>
<proteinExistence type="predicted"/>
<sequence>MNAVVSATTGVQRVGRSGELLASAEALLREAALMLERKDSAVGLEYAYRAALRVAGAWVAQTPVARRVRKPRSMWEQLRLTGAAGVGWAEQFHEIAQLRSRVSMGLSVELKVEEVEELMAKVREFAVAVQYGESLAA</sequence>
<dbReference type="InterPro" id="IPR040891">
    <property type="entry name" value="HEPN_SAV_6107"/>
</dbReference>
<dbReference type="EMBL" id="CP033897">
    <property type="protein sequence ID" value="AZA11778.1"/>
    <property type="molecule type" value="Genomic_DNA"/>
</dbReference>
<name>A0A3G6J495_9CORY</name>
<dbReference type="Pfam" id="PF18726">
    <property type="entry name" value="HEPN_SAV_6107"/>
    <property type="match status" value="1"/>
</dbReference>
<dbReference type="AlphaFoldDB" id="A0A3G6J495"/>
<gene>
    <name evidence="2" type="ORF">CGERO_07390</name>
</gene>
<organism evidence="2 3">
    <name type="scientific">Corynebacterium gerontici</name>
    <dbReference type="NCBI Taxonomy" id="2079234"/>
    <lineage>
        <taxon>Bacteria</taxon>
        <taxon>Bacillati</taxon>
        <taxon>Actinomycetota</taxon>
        <taxon>Actinomycetes</taxon>
        <taxon>Mycobacteriales</taxon>
        <taxon>Corynebacteriaceae</taxon>
        <taxon>Corynebacterium</taxon>
    </lineage>
</organism>
<dbReference type="OrthoDB" id="4421226at2"/>
<reference evidence="2 3" key="1">
    <citation type="submission" date="2018-11" db="EMBL/GenBank/DDBJ databases">
        <authorList>
            <person name="Kleinhagauer T."/>
            <person name="Glaeser S.P."/>
            <person name="Spergser J."/>
            <person name="Ruckert C."/>
            <person name="Kaempfer P."/>
            <person name="Busse H.-J."/>
        </authorList>
    </citation>
    <scope>NUCLEOTIDE SEQUENCE [LARGE SCALE GENOMIC DNA]</scope>
    <source>
        <strain evidence="2 3">W8</strain>
    </source>
</reference>
<protein>
    <recommendedName>
        <fullName evidence="1">SAV-6107-like HEPN domain-containing protein</fullName>
    </recommendedName>
</protein>
<evidence type="ECO:0000313" key="3">
    <source>
        <dbReference type="Proteomes" id="UP000271587"/>
    </source>
</evidence>
<feature type="domain" description="SAV-6107-like HEPN" evidence="1">
    <location>
        <begin position="45"/>
        <end position="130"/>
    </location>
</feature>
<accession>A0A3G6J495</accession>
<evidence type="ECO:0000259" key="1">
    <source>
        <dbReference type="Pfam" id="PF18726"/>
    </source>
</evidence>
<dbReference type="RefSeq" id="WP_123934637.1">
    <property type="nucleotide sequence ID" value="NZ_CP033897.1"/>
</dbReference>
<dbReference type="KEGG" id="cgk:CGERO_07390"/>